<keyword evidence="2" id="KW-1185">Reference proteome</keyword>
<proteinExistence type="predicted"/>
<accession>A0A839RJG0</accession>
<comment type="caution">
    <text evidence="1">The sequence shown here is derived from an EMBL/GenBank/DDBJ whole genome shotgun (WGS) entry which is preliminary data.</text>
</comment>
<reference evidence="1 2" key="1">
    <citation type="submission" date="2020-08" db="EMBL/GenBank/DDBJ databases">
        <title>Sequencing the genomes of 1000 actinobacteria strains.</title>
        <authorList>
            <person name="Klenk H.-P."/>
        </authorList>
    </citation>
    <scope>NUCLEOTIDE SEQUENCE [LARGE SCALE GENOMIC DNA]</scope>
    <source>
        <strain evidence="1 2">DSM 45258</strain>
    </source>
</reference>
<name>A0A839RJG0_9ACTN</name>
<evidence type="ECO:0000313" key="2">
    <source>
        <dbReference type="Proteomes" id="UP000567922"/>
    </source>
</evidence>
<dbReference type="Proteomes" id="UP000567922">
    <property type="component" value="Unassembled WGS sequence"/>
</dbReference>
<dbReference type="AlphaFoldDB" id="A0A839RJG0"/>
<gene>
    <name evidence="1" type="ORF">FHU29_001024</name>
</gene>
<dbReference type="EMBL" id="JACHWS010000001">
    <property type="protein sequence ID" value="MBB3036590.1"/>
    <property type="molecule type" value="Genomic_DNA"/>
</dbReference>
<sequence>MSESESSRTVQFKGAGEVLVTAAEGAKVRLLTKTLERHSAHRNPQLRCPQSWGTSFRDRLLRSFV</sequence>
<protein>
    <submittedName>
        <fullName evidence="1">Uncharacterized protein</fullName>
    </submittedName>
</protein>
<evidence type="ECO:0000313" key="1">
    <source>
        <dbReference type="EMBL" id="MBB3036590.1"/>
    </source>
</evidence>
<organism evidence="1 2">
    <name type="scientific">Hoyosella altamirensis</name>
    <dbReference type="NCBI Taxonomy" id="616997"/>
    <lineage>
        <taxon>Bacteria</taxon>
        <taxon>Bacillati</taxon>
        <taxon>Actinomycetota</taxon>
        <taxon>Actinomycetes</taxon>
        <taxon>Mycobacteriales</taxon>
        <taxon>Hoyosellaceae</taxon>
        <taxon>Hoyosella</taxon>
    </lineage>
</organism>